<comment type="subcellular location">
    <subcellularLocation>
        <location evidence="1">Membrane</location>
    </subcellularLocation>
</comment>
<keyword evidence="6" id="KW-1133">Transmembrane helix</keyword>
<dbReference type="PRINTS" id="PR00260">
    <property type="entry name" value="CHEMTRNSDUCR"/>
</dbReference>
<sequence length="563" mass="60687">MSINKKMWLLSAITSISIILVGVFSAYTLSGLRNGFHQYQSQVATSQSFFEIKATALSVAKNDPILPNTKTALDAANAKIVSLLAQIETSLPPEKKESENDSNTQQEEPHQSAVSNADDSEEAEAVKAISPEKTRALLNDIARLWSEYDKQFNSAIKIAPDSPQDALQIPDAIYGLQLVPMIERIDQLIEDNQVKGQQSYDVISELMHSILWLILAPLLAGGVFVVAMQRFVASDLRKRVFRIQTVVGQLSEGDLTQRLPVEGRDELAAIASSMNEFVEKTHAILCHVKEGSHEVSAAASQLFDASEHSANSALGQSEATTSVASTVQELSVSIGQVAEQAKNAQDFSIQSGKLSAEAGEVVLSATKEMSKISQLSQDSSSLIRDLEKRSSDINNIMQVIRDVADQTNLLALNAAIEAARAGEQGRGFSVVADEIRNLAQRTAESTKEITFIVTKIQEVTVAVAGSMEAELLQVEKGVLLAEKAGGSMTQVRGSTDQVEEAINYICNALLEQSNASDDIARKIDEIATITGEGSAAAKNTVSTAKRLDGLSEKLTLAVNQFQL</sequence>
<feature type="compositionally biased region" description="Polar residues" evidence="5">
    <location>
        <begin position="101"/>
        <end position="117"/>
    </location>
</feature>
<dbReference type="Pfam" id="PF00672">
    <property type="entry name" value="HAMP"/>
    <property type="match status" value="1"/>
</dbReference>
<gene>
    <name evidence="9" type="ORF">V6242_12730</name>
</gene>
<keyword evidence="6" id="KW-0472">Membrane</keyword>
<dbReference type="PANTHER" id="PTHR32089">
    <property type="entry name" value="METHYL-ACCEPTING CHEMOTAXIS PROTEIN MCPB"/>
    <property type="match status" value="1"/>
</dbReference>
<dbReference type="Proteomes" id="UP001379949">
    <property type="component" value="Unassembled WGS sequence"/>
</dbReference>
<feature type="domain" description="HAMP" evidence="8">
    <location>
        <begin position="234"/>
        <end position="286"/>
    </location>
</feature>
<comment type="similarity">
    <text evidence="3">Belongs to the methyl-accepting chemotaxis (MCP) protein family.</text>
</comment>
<dbReference type="RefSeq" id="WP_341567600.1">
    <property type="nucleotide sequence ID" value="NZ_JBAKAR010000011.1"/>
</dbReference>
<dbReference type="SMART" id="SM00283">
    <property type="entry name" value="MA"/>
    <property type="match status" value="1"/>
</dbReference>
<accession>A0ABU9G998</accession>
<evidence type="ECO:0000256" key="3">
    <source>
        <dbReference type="ARBA" id="ARBA00029447"/>
    </source>
</evidence>
<dbReference type="Pfam" id="PF00015">
    <property type="entry name" value="MCPsignal"/>
    <property type="match status" value="1"/>
</dbReference>
<keyword evidence="6" id="KW-0812">Transmembrane</keyword>
<feature type="transmembrane region" description="Helical" evidence="6">
    <location>
        <begin position="210"/>
        <end position="232"/>
    </location>
</feature>
<name>A0ABU9G998_9GAMM</name>
<evidence type="ECO:0000256" key="2">
    <source>
        <dbReference type="ARBA" id="ARBA00023224"/>
    </source>
</evidence>
<evidence type="ECO:0000313" key="9">
    <source>
        <dbReference type="EMBL" id="MEL0614012.1"/>
    </source>
</evidence>
<proteinExistence type="inferred from homology"/>
<dbReference type="PROSITE" id="PS50885">
    <property type="entry name" value="HAMP"/>
    <property type="match status" value="1"/>
</dbReference>
<dbReference type="SMART" id="SM00304">
    <property type="entry name" value="HAMP"/>
    <property type="match status" value="1"/>
</dbReference>
<dbReference type="PROSITE" id="PS50111">
    <property type="entry name" value="CHEMOTAXIS_TRANSDUC_2"/>
    <property type="match status" value="1"/>
</dbReference>
<organism evidence="9 10">
    <name type="scientific">Marinomonas arenicola</name>
    <dbReference type="NCBI Taxonomy" id="569601"/>
    <lineage>
        <taxon>Bacteria</taxon>
        <taxon>Pseudomonadati</taxon>
        <taxon>Pseudomonadota</taxon>
        <taxon>Gammaproteobacteria</taxon>
        <taxon>Oceanospirillales</taxon>
        <taxon>Oceanospirillaceae</taxon>
        <taxon>Marinomonas</taxon>
    </lineage>
</organism>
<dbReference type="InterPro" id="IPR004089">
    <property type="entry name" value="MCPsignal_dom"/>
</dbReference>
<comment type="caution">
    <text evidence="9">The sequence shown here is derived from an EMBL/GenBank/DDBJ whole genome shotgun (WGS) entry which is preliminary data.</text>
</comment>
<evidence type="ECO:0000259" key="8">
    <source>
        <dbReference type="PROSITE" id="PS50885"/>
    </source>
</evidence>
<reference evidence="9 10" key="1">
    <citation type="submission" date="2024-02" db="EMBL/GenBank/DDBJ databases">
        <title>Bacteria isolated from the canopy kelp, Nereocystis luetkeana.</title>
        <authorList>
            <person name="Pfister C.A."/>
            <person name="Younker I.T."/>
            <person name="Light S.H."/>
        </authorList>
    </citation>
    <scope>NUCLEOTIDE SEQUENCE [LARGE SCALE GENOMIC DNA]</scope>
    <source>
        <strain evidence="9 10">TI.4.07</strain>
    </source>
</reference>
<dbReference type="CDD" id="cd11386">
    <property type="entry name" value="MCP_signal"/>
    <property type="match status" value="1"/>
</dbReference>
<dbReference type="InterPro" id="IPR004090">
    <property type="entry name" value="Chemotax_Me-accpt_rcpt"/>
</dbReference>
<dbReference type="SUPFAM" id="SSF58104">
    <property type="entry name" value="Methyl-accepting chemotaxis protein (MCP) signaling domain"/>
    <property type="match status" value="1"/>
</dbReference>
<keyword evidence="2 4" id="KW-0807">Transducer</keyword>
<evidence type="ECO:0000259" key="7">
    <source>
        <dbReference type="PROSITE" id="PS50111"/>
    </source>
</evidence>
<protein>
    <submittedName>
        <fullName evidence="9">Methyl-accepting chemotaxis protein</fullName>
    </submittedName>
</protein>
<evidence type="ECO:0000313" key="10">
    <source>
        <dbReference type="Proteomes" id="UP001379949"/>
    </source>
</evidence>
<evidence type="ECO:0000256" key="4">
    <source>
        <dbReference type="PROSITE-ProRule" id="PRU00284"/>
    </source>
</evidence>
<feature type="region of interest" description="Disordered" evidence="5">
    <location>
        <begin position="91"/>
        <end position="128"/>
    </location>
</feature>
<evidence type="ECO:0000256" key="1">
    <source>
        <dbReference type="ARBA" id="ARBA00004370"/>
    </source>
</evidence>
<feature type="domain" description="Methyl-accepting transducer" evidence="7">
    <location>
        <begin position="291"/>
        <end position="527"/>
    </location>
</feature>
<dbReference type="InterPro" id="IPR003660">
    <property type="entry name" value="HAMP_dom"/>
</dbReference>
<evidence type="ECO:0000256" key="5">
    <source>
        <dbReference type="SAM" id="MobiDB-lite"/>
    </source>
</evidence>
<dbReference type="PANTHER" id="PTHR32089:SF112">
    <property type="entry name" value="LYSOZYME-LIKE PROTEIN-RELATED"/>
    <property type="match status" value="1"/>
</dbReference>
<dbReference type="Gene3D" id="1.10.287.950">
    <property type="entry name" value="Methyl-accepting chemotaxis protein"/>
    <property type="match status" value="1"/>
</dbReference>
<dbReference type="EMBL" id="JBAKAR010000011">
    <property type="protein sequence ID" value="MEL0614012.1"/>
    <property type="molecule type" value="Genomic_DNA"/>
</dbReference>
<dbReference type="CDD" id="cd06225">
    <property type="entry name" value="HAMP"/>
    <property type="match status" value="1"/>
</dbReference>
<evidence type="ECO:0000256" key="6">
    <source>
        <dbReference type="SAM" id="Phobius"/>
    </source>
</evidence>
<keyword evidence="10" id="KW-1185">Reference proteome</keyword>